<dbReference type="EMBL" id="FNCK01000003">
    <property type="protein sequence ID" value="SDG09165.1"/>
    <property type="molecule type" value="Genomic_DNA"/>
</dbReference>
<dbReference type="AlphaFoldDB" id="A0A1G7REU1"/>
<proteinExistence type="predicted"/>
<dbReference type="RefSeq" id="WP_090289428.1">
    <property type="nucleotide sequence ID" value="NZ_FNCK01000003.1"/>
</dbReference>
<organism evidence="1 2">
    <name type="scientific">Facklamia miroungae</name>
    <dbReference type="NCBI Taxonomy" id="120956"/>
    <lineage>
        <taxon>Bacteria</taxon>
        <taxon>Bacillati</taxon>
        <taxon>Bacillota</taxon>
        <taxon>Bacilli</taxon>
        <taxon>Lactobacillales</taxon>
        <taxon>Aerococcaceae</taxon>
        <taxon>Facklamia</taxon>
    </lineage>
</organism>
<protein>
    <submittedName>
        <fullName evidence="1">Uncharacterized protein</fullName>
    </submittedName>
</protein>
<reference evidence="1 2" key="1">
    <citation type="submission" date="2016-10" db="EMBL/GenBank/DDBJ databases">
        <authorList>
            <person name="de Groot N.N."/>
        </authorList>
    </citation>
    <scope>NUCLEOTIDE SEQUENCE [LARGE SCALE GENOMIC DNA]</scope>
    <source>
        <strain evidence="1 2">ATCC BAA-466</strain>
    </source>
</reference>
<dbReference type="STRING" id="120956.SAMN05421791_10312"/>
<evidence type="ECO:0000313" key="2">
    <source>
        <dbReference type="Proteomes" id="UP000199708"/>
    </source>
</evidence>
<sequence>MNHKIKNIKELVQYLTLYSTIFFSDDGTEVVMKDKKNNKEYKVISNIKNINGEKGNYFTINVYQEDGVHCFEYFDKLITEIMRN</sequence>
<keyword evidence="2" id="KW-1185">Reference proteome</keyword>
<gene>
    <name evidence="1" type="ORF">SAMN05421791_10312</name>
</gene>
<name>A0A1G7REU1_9LACT</name>
<dbReference type="Proteomes" id="UP000199708">
    <property type="component" value="Unassembled WGS sequence"/>
</dbReference>
<accession>A0A1G7REU1</accession>
<evidence type="ECO:0000313" key="1">
    <source>
        <dbReference type="EMBL" id="SDG09165.1"/>
    </source>
</evidence>